<sequence length="87" mass="9455">MTENADDEITWLVLTLAEEADVSGAAVGLMVERLRRMEDEARLGGADSQTLQRIMSGRRVLGDRVDFGLAPRVPGDRQGVAEGRRGS</sequence>
<organism evidence="1 2">
    <name type="scientific">Methylobacterium persicinum</name>
    <dbReference type="NCBI Taxonomy" id="374426"/>
    <lineage>
        <taxon>Bacteria</taxon>
        <taxon>Pseudomonadati</taxon>
        <taxon>Pseudomonadota</taxon>
        <taxon>Alphaproteobacteria</taxon>
        <taxon>Hyphomicrobiales</taxon>
        <taxon>Methylobacteriaceae</taxon>
        <taxon>Methylobacterium</taxon>
    </lineage>
</organism>
<accession>A0ABU0HRL3</accession>
<dbReference type="Proteomes" id="UP001236369">
    <property type="component" value="Unassembled WGS sequence"/>
</dbReference>
<evidence type="ECO:0000313" key="2">
    <source>
        <dbReference type="Proteomes" id="UP001236369"/>
    </source>
</evidence>
<name>A0ABU0HRL3_9HYPH</name>
<proteinExistence type="predicted"/>
<dbReference type="EMBL" id="JAUSVV010000019">
    <property type="protein sequence ID" value="MDQ0444978.1"/>
    <property type="molecule type" value="Genomic_DNA"/>
</dbReference>
<comment type="caution">
    <text evidence="1">The sequence shown here is derived from an EMBL/GenBank/DDBJ whole genome shotgun (WGS) entry which is preliminary data.</text>
</comment>
<evidence type="ECO:0000313" key="1">
    <source>
        <dbReference type="EMBL" id="MDQ0444978.1"/>
    </source>
</evidence>
<dbReference type="RefSeq" id="WP_163006048.1">
    <property type="nucleotide sequence ID" value="NZ_BPQX01000017.1"/>
</dbReference>
<keyword evidence="2" id="KW-1185">Reference proteome</keyword>
<reference evidence="1 2" key="1">
    <citation type="submission" date="2023-07" db="EMBL/GenBank/DDBJ databases">
        <title>Genomic Encyclopedia of Type Strains, Phase IV (KMG-IV): sequencing the most valuable type-strain genomes for metagenomic binning, comparative biology and taxonomic classification.</title>
        <authorList>
            <person name="Goeker M."/>
        </authorList>
    </citation>
    <scope>NUCLEOTIDE SEQUENCE [LARGE SCALE GENOMIC DNA]</scope>
    <source>
        <strain evidence="1 2">DSM 19562</strain>
    </source>
</reference>
<protein>
    <submittedName>
        <fullName evidence="1">Uncharacterized protein</fullName>
    </submittedName>
</protein>
<gene>
    <name evidence="1" type="ORF">QO016_004504</name>
</gene>